<organism evidence="2 3">
    <name type="scientific">Trichinella spiralis</name>
    <name type="common">Trichina worm</name>
    <dbReference type="NCBI Taxonomy" id="6334"/>
    <lineage>
        <taxon>Eukaryota</taxon>
        <taxon>Metazoa</taxon>
        <taxon>Ecdysozoa</taxon>
        <taxon>Nematoda</taxon>
        <taxon>Enoplea</taxon>
        <taxon>Dorylaimia</taxon>
        <taxon>Trichinellida</taxon>
        <taxon>Trichinellidae</taxon>
        <taxon>Trichinella</taxon>
    </lineage>
</organism>
<evidence type="ECO:0000313" key="2">
    <source>
        <dbReference type="EMBL" id="KAL1242944.1"/>
    </source>
</evidence>
<name>A0ABR3KQJ6_TRISP</name>
<protein>
    <submittedName>
        <fullName evidence="2">Magnesium transport protein CorA</fullName>
    </submittedName>
</protein>
<dbReference type="Proteomes" id="UP001558632">
    <property type="component" value="Unassembled WGS sequence"/>
</dbReference>
<evidence type="ECO:0000256" key="1">
    <source>
        <dbReference type="SAM" id="MobiDB-lite"/>
    </source>
</evidence>
<keyword evidence="3" id="KW-1185">Reference proteome</keyword>
<gene>
    <name evidence="2" type="ORF">TSPI_05307</name>
</gene>
<accession>A0ABR3KQJ6</accession>
<comment type="caution">
    <text evidence="2">The sequence shown here is derived from an EMBL/GenBank/DDBJ whole genome shotgun (WGS) entry which is preliminary data.</text>
</comment>
<reference evidence="2 3" key="1">
    <citation type="submission" date="2024-07" db="EMBL/GenBank/DDBJ databases">
        <title>Enhanced genomic and transcriptomic resources for Trichinella pseudospiralis and T. spiralis underpin the discovery of pronounced molecular differences between stages and species.</title>
        <authorList>
            <person name="Pasi K.K."/>
            <person name="La Rosa G."/>
            <person name="Gomez-Morales M.A."/>
            <person name="Tosini F."/>
            <person name="Sumanam S."/>
            <person name="Young N.D."/>
            <person name="Chang B.C."/>
            <person name="Robin G.B."/>
        </authorList>
    </citation>
    <scope>NUCLEOTIDE SEQUENCE [LARGE SCALE GENOMIC DNA]</scope>
    <source>
        <strain evidence="2">ISS534</strain>
    </source>
</reference>
<sequence length="125" mass="14059">MNAVGRQRMGTLEKKVAKQRKKQEKSEKLSARLALASFCLDDQSPKQANEAQNRTVKIYSIQQHQSRLPQLNGSVNSFHSSNAPSLDLIHSFPQSASAFSSPHERTQIRAIRKNRSIDLCKLSNN</sequence>
<feature type="region of interest" description="Disordered" evidence="1">
    <location>
        <begin position="1"/>
        <end position="27"/>
    </location>
</feature>
<dbReference type="EMBL" id="JBEUSY010000172">
    <property type="protein sequence ID" value="KAL1242944.1"/>
    <property type="molecule type" value="Genomic_DNA"/>
</dbReference>
<proteinExistence type="predicted"/>
<evidence type="ECO:0000313" key="3">
    <source>
        <dbReference type="Proteomes" id="UP001558632"/>
    </source>
</evidence>